<organism evidence="2 3">
    <name type="scientific">Lentinula detonsa</name>
    <dbReference type="NCBI Taxonomy" id="2804962"/>
    <lineage>
        <taxon>Eukaryota</taxon>
        <taxon>Fungi</taxon>
        <taxon>Dikarya</taxon>
        <taxon>Basidiomycota</taxon>
        <taxon>Agaricomycotina</taxon>
        <taxon>Agaricomycetes</taxon>
        <taxon>Agaricomycetidae</taxon>
        <taxon>Agaricales</taxon>
        <taxon>Marasmiineae</taxon>
        <taxon>Omphalotaceae</taxon>
        <taxon>Lentinula</taxon>
    </lineage>
</organism>
<feature type="region of interest" description="Disordered" evidence="1">
    <location>
        <begin position="215"/>
        <end position="282"/>
    </location>
</feature>
<feature type="compositionally biased region" description="Polar residues" evidence="1">
    <location>
        <begin position="262"/>
        <end position="282"/>
    </location>
</feature>
<feature type="non-terminal residue" evidence="2">
    <location>
        <position position="1"/>
    </location>
</feature>
<gene>
    <name evidence="2" type="ORF">F5890DRAFT_1558765</name>
</gene>
<dbReference type="Proteomes" id="UP001163850">
    <property type="component" value="Unassembled WGS sequence"/>
</dbReference>
<sequence>MTSMMTSLSWYRNITDNTVFEFVPVSELTVTYILLNMEDNDLYALTFLTLSIAGDVATPRMTLGRLDPIKRDHISMWIQLQPGVKYLMQKHGPNYLSVFGFYEPPAIAEEEVPLKKRARPGDPSNKKGKSRLRKPSAQNPTPDNTPPISTRQPSSATASPAPPNPDRWPNTQSNANPAFFSTTPGSNSQSNSTPSFFSMASVPFPGNNPSFTPVNTGWLSSASPSTNPSIPKPIPPPGHHTPVSWSMPPSQQQASPAPAYNASINPMNNRSSDGAAPVSSSVPTTHVLREQNTGEFTGGKSAEIPGVTPTMGFKPIPNRFGGAGFGVNPGPSSASGAGFGVNPGPSSASYAGFGANPGPASGTSFGFNPSAAGPSTPGAMYGTVPGRSAAF</sequence>
<reference evidence="2" key="1">
    <citation type="submission" date="2022-08" db="EMBL/GenBank/DDBJ databases">
        <authorList>
            <consortium name="DOE Joint Genome Institute"/>
            <person name="Min B."/>
            <person name="Riley R."/>
            <person name="Sierra-Patev S."/>
            <person name="Naranjo-Ortiz M."/>
            <person name="Looney B."/>
            <person name="Konkel Z."/>
            <person name="Slot J.C."/>
            <person name="Sakamoto Y."/>
            <person name="Steenwyk J.L."/>
            <person name="Rokas A."/>
            <person name="Carro J."/>
            <person name="Camarero S."/>
            <person name="Ferreira P."/>
            <person name="Molpeceres G."/>
            <person name="Ruiz-Duenas F.J."/>
            <person name="Serrano A."/>
            <person name="Henrissat B."/>
            <person name="Drula E."/>
            <person name="Hughes K.W."/>
            <person name="Mata J.L."/>
            <person name="Ishikawa N.K."/>
            <person name="Vargas-Isla R."/>
            <person name="Ushijima S."/>
            <person name="Smith C.A."/>
            <person name="Ahrendt S."/>
            <person name="Andreopoulos W."/>
            <person name="He G."/>
            <person name="Labutti K."/>
            <person name="Lipzen A."/>
            <person name="Ng V."/>
            <person name="Sandor L."/>
            <person name="Barry K."/>
            <person name="Martinez A.T."/>
            <person name="Xiao Y."/>
            <person name="Gibbons J.G."/>
            <person name="Terashima K."/>
            <person name="Hibbett D.S."/>
            <person name="Grigoriev I.V."/>
        </authorList>
    </citation>
    <scope>NUCLEOTIDE SEQUENCE</scope>
    <source>
        <strain evidence="2">TFB7829</strain>
    </source>
</reference>
<evidence type="ECO:0000256" key="1">
    <source>
        <dbReference type="SAM" id="MobiDB-lite"/>
    </source>
</evidence>
<protein>
    <submittedName>
        <fullName evidence="2">Uncharacterized protein</fullName>
    </submittedName>
</protein>
<feature type="compositionally biased region" description="Low complexity" evidence="1">
    <location>
        <begin position="240"/>
        <end position="259"/>
    </location>
</feature>
<name>A0AA38PPR6_9AGAR</name>
<evidence type="ECO:0000313" key="2">
    <source>
        <dbReference type="EMBL" id="KAJ3979394.1"/>
    </source>
</evidence>
<feature type="region of interest" description="Disordered" evidence="1">
    <location>
        <begin position="360"/>
        <end position="391"/>
    </location>
</feature>
<proteinExistence type="predicted"/>
<dbReference type="EMBL" id="MU802357">
    <property type="protein sequence ID" value="KAJ3979394.1"/>
    <property type="molecule type" value="Genomic_DNA"/>
</dbReference>
<feature type="compositionally biased region" description="Polar residues" evidence="1">
    <location>
        <begin position="169"/>
        <end position="194"/>
    </location>
</feature>
<dbReference type="AlphaFoldDB" id="A0AA38PPR6"/>
<feature type="compositionally biased region" description="Pro residues" evidence="1">
    <location>
        <begin position="230"/>
        <end position="239"/>
    </location>
</feature>
<feature type="region of interest" description="Disordered" evidence="1">
    <location>
        <begin position="112"/>
        <end position="194"/>
    </location>
</feature>
<accession>A0AA38PPR6</accession>
<evidence type="ECO:0000313" key="3">
    <source>
        <dbReference type="Proteomes" id="UP001163850"/>
    </source>
</evidence>
<feature type="compositionally biased region" description="Polar residues" evidence="1">
    <location>
        <begin position="136"/>
        <end position="152"/>
    </location>
</feature>
<comment type="caution">
    <text evidence="2">The sequence shown here is derived from an EMBL/GenBank/DDBJ whole genome shotgun (WGS) entry which is preliminary data.</text>
</comment>